<dbReference type="InterPro" id="IPR003959">
    <property type="entry name" value="ATPase_AAA_core"/>
</dbReference>
<evidence type="ECO:0000256" key="1">
    <source>
        <dbReference type="SAM" id="MobiDB-lite"/>
    </source>
</evidence>
<dbReference type="Proteomes" id="UP000770015">
    <property type="component" value="Unassembled WGS sequence"/>
</dbReference>
<gene>
    <name evidence="3" type="ORF">F5X68DRAFT_163790</name>
</gene>
<organism evidence="3 4">
    <name type="scientific">Plectosphaerella plurivora</name>
    <dbReference type="NCBI Taxonomy" id="936078"/>
    <lineage>
        <taxon>Eukaryota</taxon>
        <taxon>Fungi</taxon>
        <taxon>Dikarya</taxon>
        <taxon>Ascomycota</taxon>
        <taxon>Pezizomycotina</taxon>
        <taxon>Sordariomycetes</taxon>
        <taxon>Hypocreomycetidae</taxon>
        <taxon>Glomerellales</taxon>
        <taxon>Plectosphaerellaceae</taxon>
        <taxon>Plectosphaerella</taxon>
    </lineage>
</organism>
<feature type="compositionally biased region" description="Low complexity" evidence="1">
    <location>
        <begin position="1"/>
        <end position="18"/>
    </location>
</feature>
<dbReference type="CDD" id="cd19481">
    <property type="entry name" value="RecA-like_protease"/>
    <property type="match status" value="1"/>
</dbReference>
<name>A0A9P8VL63_9PEZI</name>
<evidence type="ECO:0000313" key="4">
    <source>
        <dbReference type="Proteomes" id="UP000770015"/>
    </source>
</evidence>
<dbReference type="Pfam" id="PF22942">
    <property type="entry name" value="DUF7025"/>
    <property type="match status" value="1"/>
</dbReference>
<dbReference type="Pfam" id="PF00004">
    <property type="entry name" value="AAA"/>
    <property type="match status" value="1"/>
</dbReference>
<dbReference type="PANTHER" id="PTHR46411">
    <property type="entry name" value="FAMILY ATPASE, PUTATIVE-RELATED"/>
    <property type="match status" value="1"/>
</dbReference>
<dbReference type="InterPro" id="IPR056599">
    <property type="entry name" value="AAA_lid_fung"/>
</dbReference>
<feature type="region of interest" description="Disordered" evidence="1">
    <location>
        <begin position="1"/>
        <end position="33"/>
    </location>
</feature>
<keyword evidence="4" id="KW-1185">Reference proteome</keyword>
<proteinExistence type="predicted"/>
<dbReference type="OrthoDB" id="10042665at2759"/>
<dbReference type="Pfam" id="PF23232">
    <property type="entry name" value="AAA_lid_13"/>
    <property type="match status" value="1"/>
</dbReference>
<dbReference type="SMART" id="SM00382">
    <property type="entry name" value="AAA"/>
    <property type="match status" value="1"/>
</dbReference>
<evidence type="ECO:0000259" key="2">
    <source>
        <dbReference type="SMART" id="SM00382"/>
    </source>
</evidence>
<dbReference type="SUPFAM" id="SSF52540">
    <property type="entry name" value="P-loop containing nucleoside triphosphate hydrolases"/>
    <property type="match status" value="1"/>
</dbReference>
<dbReference type="GO" id="GO:0005524">
    <property type="term" value="F:ATP binding"/>
    <property type="evidence" value="ECO:0007669"/>
    <property type="project" value="InterPro"/>
</dbReference>
<dbReference type="InterPro" id="IPR003593">
    <property type="entry name" value="AAA+_ATPase"/>
</dbReference>
<dbReference type="AlphaFoldDB" id="A0A9P8VL63"/>
<reference evidence="3" key="1">
    <citation type="journal article" date="2021" name="Nat. Commun.">
        <title>Genetic determinants of endophytism in the Arabidopsis root mycobiome.</title>
        <authorList>
            <person name="Mesny F."/>
            <person name="Miyauchi S."/>
            <person name="Thiergart T."/>
            <person name="Pickel B."/>
            <person name="Atanasova L."/>
            <person name="Karlsson M."/>
            <person name="Huettel B."/>
            <person name="Barry K.W."/>
            <person name="Haridas S."/>
            <person name="Chen C."/>
            <person name="Bauer D."/>
            <person name="Andreopoulos W."/>
            <person name="Pangilinan J."/>
            <person name="LaButti K."/>
            <person name="Riley R."/>
            <person name="Lipzen A."/>
            <person name="Clum A."/>
            <person name="Drula E."/>
            <person name="Henrissat B."/>
            <person name="Kohler A."/>
            <person name="Grigoriev I.V."/>
            <person name="Martin F.M."/>
            <person name="Hacquard S."/>
        </authorList>
    </citation>
    <scope>NUCLEOTIDE SEQUENCE</scope>
    <source>
        <strain evidence="3">MPI-SDFR-AT-0117</strain>
    </source>
</reference>
<evidence type="ECO:0000313" key="3">
    <source>
        <dbReference type="EMBL" id="KAH6695531.1"/>
    </source>
</evidence>
<accession>A0A9P8VL63</accession>
<dbReference type="PANTHER" id="PTHR46411:SF4">
    <property type="entry name" value="AAA+ ATPASE DOMAIN-CONTAINING PROTEIN"/>
    <property type="match status" value="1"/>
</dbReference>
<feature type="domain" description="AAA+ ATPase" evidence="2">
    <location>
        <begin position="507"/>
        <end position="634"/>
    </location>
</feature>
<dbReference type="Gene3D" id="3.40.50.300">
    <property type="entry name" value="P-loop containing nucleotide triphosphate hydrolases"/>
    <property type="match status" value="1"/>
</dbReference>
<dbReference type="GO" id="GO:0016887">
    <property type="term" value="F:ATP hydrolysis activity"/>
    <property type="evidence" value="ECO:0007669"/>
    <property type="project" value="InterPro"/>
</dbReference>
<dbReference type="InterPro" id="IPR054289">
    <property type="entry name" value="DUF7025"/>
</dbReference>
<sequence>MSSAEMTMAEENAATAESGTPGTTIPVPSNSCPVPDNSPRVRWCVNYRNVETGDLIYEAFGDEESDLDIQNSLPRGEPSFEIIKLLQTKQEKAESDSTTSSPKGPPAAIQQEPPVYSIRIHSEEIINALQSVVKYYPQVKLEESPLNLSYPYPILCHHYDELKEFAITCRDRDPSTACDLEKNAHGHISLLLKYLDDCIMPQVRAEQDRNRCGSYTWRWMWVGRRPGRTVFTVMREDEEWHASVIHDMSGGPWSGSNTWYIRSWTLKFDGEYLGRVMKHTENGSWAGESQLESDIMLLNMAGDDTEPTEPIAQEAIRLGKLYWKLAEGQCQWHAGKVVDFPQNEINGLVMVDPNTYLSSPDASVPTLMGRSDEVDWVTHCNCGVCQKRKETDTIWNGKRKGPPFFGYNKITPAMTKEFDHQLDWRHYLLCPQSIHAFFFRSRHWQEVHLKNLEDPKFERDMIEFLEMEPKQLGRLKALATAYCRKDKNGKKIDRQSWSADFVQGKGKGLTFLLHGKPGVGKTLTAECIAEFTESPLMILNTSDIGTDAVTVEGNLTKHFQQAKSWGAVLLIDEADIFMERRSTRNLERNALVAGFLRALEFYDGILFLTTNRVGAFDDAFISRIHVQLYYKDFTDEQRQKIWHNFAHKLTRERGDFIRLNLEAREYLSSSALRSLKWNGREIRNAFQTAVSLAEYDAKPYPGMEDTIQVTEDHFKAVIELSKDFKEYLDELHLKNEEGRAAARHERLDSFHGV</sequence>
<feature type="region of interest" description="Disordered" evidence="1">
    <location>
        <begin position="88"/>
        <end position="110"/>
    </location>
</feature>
<dbReference type="InterPro" id="IPR027417">
    <property type="entry name" value="P-loop_NTPase"/>
</dbReference>
<comment type="caution">
    <text evidence="3">The sequence shown here is derived from an EMBL/GenBank/DDBJ whole genome shotgun (WGS) entry which is preliminary data.</text>
</comment>
<feature type="compositionally biased region" description="Polar residues" evidence="1">
    <location>
        <begin position="20"/>
        <end position="32"/>
    </location>
</feature>
<dbReference type="EMBL" id="JAGSXJ010000002">
    <property type="protein sequence ID" value="KAH6695531.1"/>
    <property type="molecule type" value="Genomic_DNA"/>
</dbReference>
<protein>
    <recommendedName>
        <fullName evidence="2">AAA+ ATPase domain-containing protein</fullName>
    </recommendedName>
</protein>